<dbReference type="Proteomes" id="UP000192042">
    <property type="component" value="Chromosome I"/>
</dbReference>
<accession>A0A1W1I191</accession>
<protein>
    <submittedName>
        <fullName evidence="2">Uncharacterized protein</fullName>
    </submittedName>
</protein>
<sequence>MGGAEAAAAESVVTDQPDGVAVVNQRVVAGDLFVDRHQDLLLPDQLQQVTQLYALPLNHLPHRDGRGEFDGHIPFSVHRLQLSQQLDRHHVSRMLLPGGGVDSVRRAADNADAMPSLDVQQPGMPDLQFVLFVSALCTSDVQTINVPDPVRRAIFDRCWTLINAGPPPQDPKLRVLDLREGTELTLDACLTTIRSLLLEAGITRLEWDNPVSEPSRDSTPAAKPLIERLGQLYPERPDIVDPPGDPPAADRR</sequence>
<evidence type="ECO:0000313" key="2">
    <source>
        <dbReference type="EMBL" id="SLM46762.1"/>
    </source>
</evidence>
<proteinExistence type="predicted"/>
<dbReference type="KEGG" id="nja:NSJP_0590"/>
<dbReference type="AlphaFoldDB" id="A0A1W1I191"/>
<dbReference type="EMBL" id="LT828648">
    <property type="protein sequence ID" value="SLM46762.1"/>
    <property type="molecule type" value="Genomic_DNA"/>
</dbReference>
<evidence type="ECO:0000256" key="1">
    <source>
        <dbReference type="SAM" id="MobiDB-lite"/>
    </source>
</evidence>
<gene>
    <name evidence="2" type="ORF">NSJP_0590</name>
</gene>
<name>A0A1W1I191_9BACT</name>
<organism evidence="2 3">
    <name type="scientific">Nitrospira japonica</name>
    <dbReference type="NCBI Taxonomy" id="1325564"/>
    <lineage>
        <taxon>Bacteria</taxon>
        <taxon>Pseudomonadati</taxon>
        <taxon>Nitrospirota</taxon>
        <taxon>Nitrospiria</taxon>
        <taxon>Nitrospirales</taxon>
        <taxon>Nitrospiraceae</taxon>
        <taxon>Nitrospira</taxon>
    </lineage>
</organism>
<dbReference type="STRING" id="1325564.NSJP_0590"/>
<evidence type="ECO:0000313" key="3">
    <source>
        <dbReference type="Proteomes" id="UP000192042"/>
    </source>
</evidence>
<keyword evidence="3" id="KW-1185">Reference proteome</keyword>
<feature type="region of interest" description="Disordered" evidence="1">
    <location>
        <begin position="208"/>
        <end position="252"/>
    </location>
</feature>
<reference evidence="2 3" key="1">
    <citation type="submission" date="2017-03" db="EMBL/GenBank/DDBJ databases">
        <authorList>
            <person name="Afonso C.L."/>
            <person name="Miller P.J."/>
            <person name="Scott M.A."/>
            <person name="Spackman E."/>
            <person name="Goraichik I."/>
            <person name="Dimitrov K.M."/>
            <person name="Suarez D.L."/>
            <person name="Swayne D.E."/>
        </authorList>
    </citation>
    <scope>NUCLEOTIDE SEQUENCE [LARGE SCALE GENOMIC DNA]</scope>
    <source>
        <strain evidence="2">Genome sequencing of Nitrospira japonica strain NJ11</strain>
    </source>
</reference>